<comment type="similarity">
    <text evidence="1">Belongs to the cycloisomerase 2 family.</text>
</comment>
<reference evidence="3" key="1">
    <citation type="submission" date="2022-11" db="UniProtKB">
        <authorList>
            <consortium name="WormBaseParasite"/>
        </authorList>
    </citation>
    <scope>IDENTIFICATION</scope>
</reference>
<dbReference type="SUPFAM" id="SSF51004">
    <property type="entry name" value="C-terminal (heme d1) domain of cytochrome cd1-nitrite reductase"/>
    <property type="match status" value="1"/>
</dbReference>
<keyword evidence="2" id="KW-1185">Reference proteome</keyword>
<dbReference type="AlphaFoldDB" id="A0A914E8G0"/>
<dbReference type="InterPro" id="IPR015943">
    <property type="entry name" value="WD40/YVTN_repeat-like_dom_sf"/>
</dbReference>
<dbReference type="GO" id="GO:0017057">
    <property type="term" value="F:6-phosphogluconolactonase activity"/>
    <property type="evidence" value="ECO:0007669"/>
    <property type="project" value="TreeGrafter"/>
</dbReference>
<dbReference type="Proteomes" id="UP000887540">
    <property type="component" value="Unplaced"/>
</dbReference>
<organism evidence="2 3">
    <name type="scientific">Acrobeloides nanus</name>
    <dbReference type="NCBI Taxonomy" id="290746"/>
    <lineage>
        <taxon>Eukaryota</taxon>
        <taxon>Metazoa</taxon>
        <taxon>Ecdysozoa</taxon>
        <taxon>Nematoda</taxon>
        <taxon>Chromadorea</taxon>
        <taxon>Rhabditida</taxon>
        <taxon>Tylenchina</taxon>
        <taxon>Cephalobomorpha</taxon>
        <taxon>Cephaloboidea</taxon>
        <taxon>Cephalobidae</taxon>
        <taxon>Acrobeloides</taxon>
    </lineage>
</organism>
<evidence type="ECO:0000313" key="2">
    <source>
        <dbReference type="Proteomes" id="UP000887540"/>
    </source>
</evidence>
<dbReference type="InterPro" id="IPR050282">
    <property type="entry name" value="Cycloisomerase_2"/>
</dbReference>
<dbReference type="Gene3D" id="2.130.10.10">
    <property type="entry name" value="YVTN repeat-like/Quinoprotein amine dehydrogenase"/>
    <property type="match status" value="1"/>
</dbReference>
<dbReference type="WBParaSite" id="ACRNAN_scaffold6120.g13502.t1">
    <property type="protein sequence ID" value="ACRNAN_scaffold6120.g13502.t1"/>
    <property type="gene ID" value="ACRNAN_scaffold6120.g13502"/>
</dbReference>
<evidence type="ECO:0000256" key="1">
    <source>
        <dbReference type="ARBA" id="ARBA00005564"/>
    </source>
</evidence>
<dbReference type="Pfam" id="PF10282">
    <property type="entry name" value="Lactonase"/>
    <property type="match status" value="1"/>
</dbReference>
<accession>A0A914E8G0</accession>
<proteinExistence type="inferred from homology"/>
<name>A0A914E8G0_9BILA</name>
<sequence>MSPKKVVFVGVNTPNPEQETGLYSLFLDEDSGKLEVAQKFDAPKNIGFFHLDEPNFLYALSGGGINKTESPNDLWRFKLDRSNPQNLLEPYHIQLDDGSGQHDGACYITVSKEDPKRLVIAYYFTGNTDVYKEVDNKLVRESTIQFKDFSNVDKERQEKSHPHCVIPVEENNIQDYFVVDLGADRVYLIHVNDDHKVSISDSIQVPAGAGPRHVVKHPSSPLLFVLNELDNTLLVYKVNSNRTFTLTDKHTTLVRSETDVVVESDKIQNAAHLAVSNDGQYVLCSNRGTLNNIVSFKIVDLEHGKVKVQSVAGPGGHFPRYFALHGKFLLVANQKSKNVVVFRFENGQIKEKVSEVNVNGNPIALSIH</sequence>
<evidence type="ECO:0000313" key="3">
    <source>
        <dbReference type="WBParaSite" id="ACRNAN_scaffold6120.g13502.t1"/>
    </source>
</evidence>
<dbReference type="InterPro" id="IPR011048">
    <property type="entry name" value="Haem_d1_sf"/>
</dbReference>
<dbReference type="PANTHER" id="PTHR30344">
    <property type="entry name" value="6-PHOSPHOGLUCONOLACTONASE-RELATED"/>
    <property type="match status" value="1"/>
</dbReference>
<protein>
    <submittedName>
        <fullName evidence="3">6-phosphogluconolactonase</fullName>
    </submittedName>
</protein>
<dbReference type="PANTHER" id="PTHR30344:SF1">
    <property type="entry name" value="6-PHOSPHOGLUCONOLACTONASE"/>
    <property type="match status" value="1"/>
</dbReference>
<dbReference type="InterPro" id="IPR019405">
    <property type="entry name" value="Lactonase_7-beta_prop"/>
</dbReference>